<dbReference type="PANTHER" id="PTHR33376:SF15">
    <property type="entry name" value="BLL6794 PROTEIN"/>
    <property type="match status" value="1"/>
</dbReference>
<dbReference type="Proteomes" id="UP001320898">
    <property type="component" value="Unassembled WGS sequence"/>
</dbReference>
<dbReference type="AlphaFoldDB" id="A0AAW5R679"/>
<evidence type="ECO:0000313" key="3">
    <source>
        <dbReference type="EMBL" id="MCT8974609.1"/>
    </source>
</evidence>
<feature type="chain" id="PRO_5043789841" evidence="2">
    <location>
        <begin position="23"/>
        <end position="355"/>
    </location>
</feature>
<sequence>MFRILAIVAALMFVGLPGQAQAEEKVRLTISSSHAAVVPWVAALKTHVVANANDELEAMGSDYRIEWTEAFGGVLYDFKETLEAVEQGVTDMGWVGSLWEPAKMPLQNIMFATPFVTSDVEIAVDVLNELNDTIPEMKAEWDKNNLVFLGATVSDTYHLFTSFPVNSLADLKGRKIVGATALGPWLDGTGAAFVSGGLPSYYMQIQTGVAEGTVVIPNGAFSFKLHEVAPHITLVEMGATTIGGFAVNKDTWNRLPEDVQKVLAKLGREYSAVHAKEVAASYDMALEKMEAAGATITELSAEERLQWANGLPDLAADWVAANEERGLPARKIMKAYMDAMRARGVEPLRNWDENL</sequence>
<dbReference type="Gene3D" id="3.40.190.170">
    <property type="entry name" value="Bacterial extracellular solute-binding protein, family 7"/>
    <property type="match status" value="1"/>
</dbReference>
<comment type="caution">
    <text evidence="3">The sequence shown here is derived from an EMBL/GenBank/DDBJ whole genome shotgun (WGS) entry which is preliminary data.</text>
</comment>
<feature type="signal peptide" evidence="2">
    <location>
        <begin position="1"/>
        <end position="22"/>
    </location>
</feature>
<reference evidence="3 4" key="1">
    <citation type="submission" date="2022-04" db="EMBL/GenBank/DDBJ databases">
        <authorList>
            <person name="Ye Y.-Q."/>
            <person name="Du Z.-J."/>
        </authorList>
    </citation>
    <scope>NUCLEOTIDE SEQUENCE [LARGE SCALE GENOMIC DNA]</scope>
    <source>
        <strain evidence="3 4">A6E488</strain>
    </source>
</reference>
<dbReference type="InterPro" id="IPR038404">
    <property type="entry name" value="TRAP_DctP_sf"/>
</dbReference>
<keyword evidence="1 2" id="KW-0732">Signal</keyword>
<evidence type="ECO:0000313" key="4">
    <source>
        <dbReference type="Proteomes" id="UP001320898"/>
    </source>
</evidence>
<proteinExistence type="predicted"/>
<organism evidence="3 4">
    <name type="scientific">Microbaculum marinisediminis</name>
    <dbReference type="NCBI Taxonomy" id="2931392"/>
    <lineage>
        <taxon>Bacteria</taxon>
        <taxon>Pseudomonadati</taxon>
        <taxon>Pseudomonadota</taxon>
        <taxon>Alphaproteobacteria</taxon>
        <taxon>Hyphomicrobiales</taxon>
        <taxon>Tepidamorphaceae</taxon>
        <taxon>Microbaculum</taxon>
    </lineage>
</organism>
<name>A0AAW5R679_9HYPH</name>
<dbReference type="Pfam" id="PF03480">
    <property type="entry name" value="DctP"/>
    <property type="match status" value="1"/>
</dbReference>
<accession>A0AAW5R679</accession>
<dbReference type="GO" id="GO:0055085">
    <property type="term" value="P:transmembrane transport"/>
    <property type="evidence" value="ECO:0007669"/>
    <property type="project" value="InterPro"/>
</dbReference>
<dbReference type="CDD" id="cd13666">
    <property type="entry name" value="PBP2_TRAP_DctP_like_1"/>
    <property type="match status" value="1"/>
</dbReference>
<dbReference type="EMBL" id="JALIDZ010000013">
    <property type="protein sequence ID" value="MCT8974609.1"/>
    <property type="molecule type" value="Genomic_DNA"/>
</dbReference>
<evidence type="ECO:0000256" key="1">
    <source>
        <dbReference type="ARBA" id="ARBA00022729"/>
    </source>
</evidence>
<dbReference type="NCBIfam" id="NF037995">
    <property type="entry name" value="TRAP_S1"/>
    <property type="match status" value="1"/>
</dbReference>
<protein>
    <submittedName>
        <fullName evidence="3">C4-dicarboxylate TRAP transporter substrate-binding protein</fullName>
    </submittedName>
</protein>
<gene>
    <name evidence="3" type="ORF">MUB46_22310</name>
</gene>
<dbReference type="RefSeq" id="WP_261618195.1">
    <property type="nucleotide sequence ID" value="NZ_JALIDZ010000013.1"/>
</dbReference>
<dbReference type="PANTHER" id="PTHR33376">
    <property type="match status" value="1"/>
</dbReference>
<keyword evidence="4" id="KW-1185">Reference proteome</keyword>
<evidence type="ECO:0000256" key="2">
    <source>
        <dbReference type="SAM" id="SignalP"/>
    </source>
</evidence>
<dbReference type="InterPro" id="IPR018389">
    <property type="entry name" value="DctP_fam"/>
</dbReference>